<reference evidence="1" key="2">
    <citation type="submission" date="2025-08" db="UniProtKB">
        <authorList>
            <consortium name="Ensembl"/>
        </authorList>
    </citation>
    <scope>IDENTIFICATION</scope>
</reference>
<dbReference type="Ensembl" id="ENSENLT00000010976.1">
    <property type="protein sequence ID" value="ENSENLP00000010492.1"/>
    <property type="gene ID" value="ENSENLG00000005094.1"/>
</dbReference>
<protein>
    <submittedName>
        <fullName evidence="1">Uncharacterized protein</fullName>
    </submittedName>
</protein>
<sequence>MKTLFYLLGRWFKAVVSRKGQVLKLWLSPLFQGSFTSVFFTVLEHKHTHTRSYQRQTELPTSLFSHKGTENTSYCRPPPRASRSRWRFFNSLCELWGLSWKMFGI</sequence>
<evidence type="ECO:0000313" key="2">
    <source>
        <dbReference type="Proteomes" id="UP000472264"/>
    </source>
</evidence>
<dbReference type="Proteomes" id="UP000472264">
    <property type="component" value="Chromosome 13"/>
</dbReference>
<dbReference type="InParanoid" id="A0A665TSH6"/>
<keyword evidence="2" id="KW-1185">Reference proteome</keyword>
<reference evidence="1" key="1">
    <citation type="submission" date="2021-04" db="EMBL/GenBank/DDBJ databases">
        <authorList>
            <consortium name="Wellcome Sanger Institute Data Sharing"/>
        </authorList>
    </citation>
    <scope>NUCLEOTIDE SEQUENCE [LARGE SCALE GENOMIC DNA]</scope>
</reference>
<organism evidence="1 2">
    <name type="scientific">Echeneis naucrates</name>
    <name type="common">Live sharksucker</name>
    <dbReference type="NCBI Taxonomy" id="173247"/>
    <lineage>
        <taxon>Eukaryota</taxon>
        <taxon>Metazoa</taxon>
        <taxon>Chordata</taxon>
        <taxon>Craniata</taxon>
        <taxon>Vertebrata</taxon>
        <taxon>Euteleostomi</taxon>
        <taxon>Actinopterygii</taxon>
        <taxon>Neopterygii</taxon>
        <taxon>Teleostei</taxon>
        <taxon>Neoteleostei</taxon>
        <taxon>Acanthomorphata</taxon>
        <taxon>Carangaria</taxon>
        <taxon>Carangiformes</taxon>
        <taxon>Echeneidae</taxon>
        <taxon>Echeneis</taxon>
    </lineage>
</organism>
<dbReference type="AlphaFoldDB" id="A0A665TSH6"/>
<name>A0A665TSH6_ECHNA</name>
<evidence type="ECO:0000313" key="1">
    <source>
        <dbReference type="Ensembl" id="ENSENLP00000010492.1"/>
    </source>
</evidence>
<proteinExistence type="predicted"/>
<reference evidence="1" key="3">
    <citation type="submission" date="2025-09" db="UniProtKB">
        <authorList>
            <consortium name="Ensembl"/>
        </authorList>
    </citation>
    <scope>IDENTIFICATION</scope>
</reference>
<accession>A0A665TSH6</accession>